<sequence>MLVSICQKIVKKQKKCMSGFTAFGL</sequence>
<reference evidence="1" key="1">
    <citation type="submission" date="2014-11" db="EMBL/GenBank/DDBJ databases">
        <authorList>
            <person name="Amaro Gonzalez C."/>
        </authorList>
    </citation>
    <scope>NUCLEOTIDE SEQUENCE</scope>
</reference>
<protein>
    <submittedName>
        <fullName evidence="1">Uncharacterized protein</fullName>
    </submittedName>
</protein>
<proteinExistence type="predicted"/>
<reference evidence="1" key="2">
    <citation type="journal article" date="2015" name="Fish Shellfish Immunol.">
        <title>Early steps in the European eel (Anguilla anguilla)-Vibrio vulnificus interaction in the gills: Role of the RtxA13 toxin.</title>
        <authorList>
            <person name="Callol A."/>
            <person name="Pajuelo D."/>
            <person name="Ebbesson L."/>
            <person name="Teles M."/>
            <person name="MacKenzie S."/>
            <person name="Amaro C."/>
        </authorList>
    </citation>
    <scope>NUCLEOTIDE SEQUENCE</scope>
</reference>
<organism evidence="1">
    <name type="scientific">Anguilla anguilla</name>
    <name type="common">European freshwater eel</name>
    <name type="synonym">Muraena anguilla</name>
    <dbReference type="NCBI Taxonomy" id="7936"/>
    <lineage>
        <taxon>Eukaryota</taxon>
        <taxon>Metazoa</taxon>
        <taxon>Chordata</taxon>
        <taxon>Craniata</taxon>
        <taxon>Vertebrata</taxon>
        <taxon>Euteleostomi</taxon>
        <taxon>Actinopterygii</taxon>
        <taxon>Neopterygii</taxon>
        <taxon>Teleostei</taxon>
        <taxon>Anguilliformes</taxon>
        <taxon>Anguillidae</taxon>
        <taxon>Anguilla</taxon>
    </lineage>
</organism>
<name>A0A0E9UAY9_ANGAN</name>
<dbReference type="EMBL" id="GBXM01045533">
    <property type="protein sequence ID" value="JAH63044.1"/>
    <property type="molecule type" value="Transcribed_RNA"/>
</dbReference>
<evidence type="ECO:0000313" key="1">
    <source>
        <dbReference type="EMBL" id="JAH63044.1"/>
    </source>
</evidence>
<accession>A0A0E9UAY9</accession>
<dbReference type="AlphaFoldDB" id="A0A0E9UAY9"/>